<accession>A0ABS4L078</accession>
<reference evidence="1 2" key="1">
    <citation type="submission" date="2021-03" db="EMBL/GenBank/DDBJ databases">
        <title>Genomic Encyclopedia of Type Strains, Phase IV (KMG-IV): sequencing the most valuable type-strain genomes for metagenomic binning, comparative biology and taxonomic classification.</title>
        <authorList>
            <person name="Goeker M."/>
        </authorList>
    </citation>
    <scope>NUCLEOTIDE SEQUENCE [LARGE SCALE GENOMIC DNA]</scope>
    <source>
        <strain evidence="1 2">DSM 40526</strain>
    </source>
</reference>
<dbReference type="RefSeq" id="WP_189968124.1">
    <property type="nucleotide sequence ID" value="NZ_BMVL01000004.1"/>
</dbReference>
<dbReference type="SUPFAM" id="SSF48452">
    <property type="entry name" value="TPR-like"/>
    <property type="match status" value="1"/>
</dbReference>
<comment type="caution">
    <text evidence="1">The sequence shown here is derived from an EMBL/GenBank/DDBJ whole genome shotgun (WGS) entry which is preliminary data.</text>
</comment>
<dbReference type="InterPro" id="IPR011990">
    <property type="entry name" value="TPR-like_helical_dom_sf"/>
</dbReference>
<evidence type="ECO:0000313" key="2">
    <source>
        <dbReference type="Proteomes" id="UP001519310"/>
    </source>
</evidence>
<sequence>MPRIVGNTRLRAARAAAGYRSQQALVDALAHNGVHVSLKQVQRWESETPPWPYPDARRVLQLLLNQTMEQLGFESPTGGVEPGPPATQLAPPARTAIRTPSLMQPATATTDYFAVTRAHRHLYWSVAPAVLHPAVTAHAGLGEALLPGTAGQTRQTLAAALAESHLLGGRIEFFDQRAPERARDTWVQALQAAGEADDPLLGSAILAHMAFVPGWAGDQPAAAERMVAARTYARRAPASAEFLAWLDAVEAECETRCGNERTALNLIAHGEDVLAAGSTHPNPEWMDWFSPIRLAAFKGNTELSAGRLPQARETLLHVLAELPADADKQRTVVLGDLGAVEAAAGRPEDAAAYALRALELLEAHWYATGLERVREVRRALVPWQHEQYVRDLDDRLYGWGAVVSALAR</sequence>
<gene>
    <name evidence="1" type="ORF">J2Z77_001476</name>
</gene>
<dbReference type="EMBL" id="JAGGLQ010000002">
    <property type="protein sequence ID" value="MBP2035689.1"/>
    <property type="molecule type" value="Genomic_DNA"/>
</dbReference>
<evidence type="ECO:0000313" key="1">
    <source>
        <dbReference type="EMBL" id="MBP2035689.1"/>
    </source>
</evidence>
<name>A0ABS4L078_STRAV</name>
<organism evidence="1 2">
    <name type="scientific">Streptomyces avidinii</name>
    <dbReference type="NCBI Taxonomy" id="1895"/>
    <lineage>
        <taxon>Bacteria</taxon>
        <taxon>Bacillati</taxon>
        <taxon>Actinomycetota</taxon>
        <taxon>Actinomycetes</taxon>
        <taxon>Kitasatosporales</taxon>
        <taxon>Streptomycetaceae</taxon>
        <taxon>Streptomyces</taxon>
    </lineage>
</organism>
<protein>
    <submittedName>
        <fullName evidence="1">Tetratricopeptide (TPR) repeat protein</fullName>
    </submittedName>
</protein>
<keyword evidence="2" id="KW-1185">Reference proteome</keyword>
<proteinExistence type="predicted"/>
<dbReference type="Proteomes" id="UP001519310">
    <property type="component" value="Unassembled WGS sequence"/>
</dbReference>